<comment type="caution">
    <text evidence="10">The sequence shown here is derived from an EMBL/GenBank/DDBJ whole genome shotgun (WGS) entry which is preliminary data.</text>
</comment>
<keyword evidence="9" id="KW-0443">Lipid metabolism</keyword>
<evidence type="ECO:0000256" key="7">
    <source>
        <dbReference type="ARBA" id="ARBA00022777"/>
    </source>
</evidence>
<dbReference type="EC" id="2.7.1.130" evidence="2"/>
<dbReference type="AlphaFoldDB" id="A0AAD5Z5M4"/>
<dbReference type="GO" id="GO:0009245">
    <property type="term" value="P:lipid A biosynthetic process"/>
    <property type="evidence" value="ECO:0007669"/>
    <property type="project" value="UniProtKB-KW"/>
</dbReference>
<evidence type="ECO:0000256" key="2">
    <source>
        <dbReference type="ARBA" id="ARBA00012071"/>
    </source>
</evidence>
<evidence type="ECO:0000256" key="1">
    <source>
        <dbReference type="ARBA" id="ARBA00004870"/>
    </source>
</evidence>
<keyword evidence="11" id="KW-1185">Reference proteome</keyword>
<evidence type="ECO:0000313" key="10">
    <source>
        <dbReference type="EMBL" id="KAJ3687339.1"/>
    </source>
</evidence>
<dbReference type="EMBL" id="JAMRDG010000002">
    <property type="protein sequence ID" value="KAJ3687339.1"/>
    <property type="molecule type" value="Genomic_DNA"/>
</dbReference>
<evidence type="ECO:0000256" key="4">
    <source>
        <dbReference type="ARBA" id="ARBA00022556"/>
    </source>
</evidence>
<keyword evidence="8" id="KW-0067">ATP-binding</keyword>
<dbReference type="NCBIfam" id="TIGR00682">
    <property type="entry name" value="lpxK"/>
    <property type="match status" value="1"/>
</dbReference>
<proteinExistence type="inferred from homology"/>
<dbReference type="HAMAP" id="MF_00409">
    <property type="entry name" value="LpxK"/>
    <property type="match status" value="1"/>
</dbReference>
<dbReference type="PANTHER" id="PTHR42724">
    <property type="entry name" value="TETRAACYLDISACCHARIDE 4'-KINASE"/>
    <property type="match status" value="1"/>
</dbReference>
<evidence type="ECO:0000256" key="6">
    <source>
        <dbReference type="ARBA" id="ARBA00022741"/>
    </source>
</evidence>
<keyword evidence="5" id="KW-0808">Transferase</keyword>
<comment type="pathway">
    <text evidence="1">Glycolipid biosynthesis; lipid IV(A) biosynthesis; lipid IV(A) from (3R)-3-hydroxytetradecanoyl-[acyl-carrier-protein] and UDP-N-acetyl-alpha-D-glucosamine: step 6/6.</text>
</comment>
<protein>
    <recommendedName>
        <fullName evidence="2">tetraacyldisaccharide 4'-kinase</fullName>
        <ecNumber evidence="2">2.7.1.130</ecNumber>
    </recommendedName>
</protein>
<keyword evidence="3" id="KW-0444">Lipid biosynthesis</keyword>
<sequence>MKMERVKKAITRIAATPDSRLSDVVPLRQRCLLLPVLSLASSLYGLSISLRRSLFLCRLLSPARLPVPVISVGNITWGGNGKTPMVEFISRFFHQSGIAPLILTRGYGGGDEAKMLERHLVGTSAKVGVGKNRAEVAASIIKKIGHTNSLSLLDDEKSEDHFQTEKVGVVILDDGLQHWSLVRQVEIIMINGLMPWGNGHLIPRGPLREPLNALQRADIIVIHHANLVSEAELKTIELTILRNCSKTIPVFFSELVPSHFFEIKSPNEKLPLSTVHGLVVLCVSAIGCPDSFVKALIEIGALHIHRLDFSDHHAVQSEDIKLIRDEIRSLALVHDNKAALVVTEKDYDRDPVVLQKLGDFKILVLCSSFRIMTFNSEGEEGFKAKVKELVCKNFANNTSL</sequence>
<dbReference type="GO" id="GO:0009029">
    <property type="term" value="F:lipid-A 4'-kinase activity"/>
    <property type="evidence" value="ECO:0007669"/>
    <property type="project" value="UniProtKB-EC"/>
</dbReference>
<evidence type="ECO:0000313" key="11">
    <source>
        <dbReference type="Proteomes" id="UP001210211"/>
    </source>
</evidence>
<dbReference type="Pfam" id="PF02606">
    <property type="entry name" value="LpxK"/>
    <property type="match status" value="1"/>
</dbReference>
<dbReference type="InterPro" id="IPR003758">
    <property type="entry name" value="LpxK"/>
</dbReference>
<evidence type="ECO:0000256" key="8">
    <source>
        <dbReference type="ARBA" id="ARBA00022840"/>
    </source>
</evidence>
<evidence type="ECO:0000256" key="5">
    <source>
        <dbReference type="ARBA" id="ARBA00022679"/>
    </source>
</evidence>
<gene>
    <name evidence="10" type="ORF">LUZ61_016503</name>
</gene>
<dbReference type="PANTHER" id="PTHR42724:SF1">
    <property type="entry name" value="TETRAACYLDISACCHARIDE 4'-KINASE, MITOCHONDRIAL-RELATED"/>
    <property type="match status" value="1"/>
</dbReference>
<keyword evidence="4" id="KW-0441">Lipid A biosynthesis</keyword>
<name>A0AAD5Z5M4_9POAL</name>
<evidence type="ECO:0000256" key="3">
    <source>
        <dbReference type="ARBA" id="ARBA00022516"/>
    </source>
</evidence>
<keyword evidence="6" id="KW-0547">Nucleotide-binding</keyword>
<dbReference type="GO" id="GO:0005524">
    <property type="term" value="F:ATP binding"/>
    <property type="evidence" value="ECO:0007669"/>
    <property type="project" value="UniProtKB-KW"/>
</dbReference>
<dbReference type="GO" id="GO:0016020">
    <property type="term" value="C:membrane"/>
    <property type="evidence" value="ECO:0007669"/>
    <property type="project" value="GOC"/>
</dbReference>
<keyword evidence="7" id="KW-0418">Kinase</keyword>
<reference evidence="10 11" key="1">
    <citation type="journal article" date="2022" name="Cell">
        <title>Repeat-based holocentromeres influence genome architecture and karyotype evolution.</title>
        <authorList>
            <person name="Hofstatter P.G."/>
            <person name="Thangavel G."/>
            <person name="Lux T."/>
            <person name="Neumann P."/>
            <person name="Vondrak T."/>
            <person name="Novak P."/>
            <person name="Zhang M."/>
            <person name="Costa L."/>
            <person name="Castellani M."/>
            <person name="Scott A."/>
            <person name="Toegelov H."/>
            <person name="Fuchs J."/>
            <person name="Mata-Sucre Y."/>
            <person name="Dias Y."/>
            <person name="Vanzela A.L.L."/>
            <person name="Huettel B."/>
            <person name="Almeida C.C.S."/>
            <person name="Simkova H."/>
            <person name="Souza G."/>
            <person name="Pedrosa-Harand A."/>
            <person name="Macas J."/>
            <person name="Mayer K.F.X."/>
            <person name="Houben A."/>
            <person name="Marques A."/>
        </authorList>
    </citation>
    <scope>NUCLEOTIDE SEQUENCE [LARGE SCALE GENOMIC DNA]</scope>
    <source>
        <strain evidence="10">RhyTen1mFocal</strain>
    </source>
</reference>
<dbReference type="Proteomes" id="UP001210211">
    <property type="component" value="Unassembled WGS sequence"/>
</dbReference>
<evidence type="ECO:0000256" key="9">
    <source>
        <dbReference type="ARBA" id="ARBA00023098"/>
    </source>
</evidence>
<accession>A0AAD5Z5M4</accession>
<organism evidence="10 11">
    <name type="scientific">Rhynchospora tenuis</name>
    <dbReference type="NCBI Taxonomy" id="198213"/>
    <lineage>
        <taxon>Eukaryota</taxon>
        <taxon>Viridiplantae</taxon>
        <taxon>Streptophyta</taxon>
        <taxon>Embryophyta</taxon>
        <taxon>Tracheophyta</taxon>
        <taxon>Spermatophyta</taxon>
        <taxon>Magnoliopsida</taxon>
        <taxon>Liliopsida</taxon>
        <taxon>Poales</taxon>
        <taxon>Cyperaceae</taxon>
        <taxon>Cyperoideae</taxon>
        <taxon>Rhynchosporeae</taxon>
        <taxon>Rhynchospora</taxon>
    </lineage>
</organism>